<dbReference type="InterPro" id="IPR036909">
    <property type="entry name" value="Cyt_c-like_dom_sf"/>
</dbReference>
<dbReference type="GO" id="GO:0009055">
    <property type="term" value="F:electron transfer activity"/>
    <property type="evidence" value="ECO:0007669"/>
    <property type="project" value="InterPro"/>
</dbReference>
<organism evidence="7 8">
    <name type="scientific">Anseongella ginsenosidimutans</name>
    <dbReference type="NCBI Taxonomy" id="496056"/>
    <lineage>
        <taxon>Bacteria</taxon>
        <taxon>Pseudomonadati</taxon>
        <taxon>Bacteroidota</taxon>
        <taxon>Sphingobacteriia</taxon>
        <taxon>Sphingobacteriales</taxon>
        <taxon>Sphingobacteriaceae</taxon>
        <taxon>Anseongella</taxon>
    </lineage>
</organism>
<dbReference type="Gene3D" id="1.10.760.10">
    <property type="entry name" value="Cytochrome c-like domain"/>
    <property type="match status" value="1"/>
</dbReference>
<dbReference type="GO" id="GO:0020037">
    <property type="term" value="F:heme binding"/>
    <property type="evidence" value="ECO:0007669"/>
    <property type="project" value="InterPro"/>
</dbReference>
<evidence type="ECO:0000256" key="4">
    <source>
        <dbReference type="PROSITE-ProRule" id="PRU00433"/>
    </source>
</evidence>
<evidence type="ECO:0000313" key="7">
    <source>
        <dbReference type="EMBL" id="TCS86571.1"/>
    </source>
</evidence>
<name>A0A4R3KPX6_9SPHI</name>
<dbReference type="InterPro" id="IPR051459">
    <property type="entry name" value="Cytochrome_c-type_DH"/>
</dbReference>
<keyword evidence="2 4" id="KW-0479">Metal-binding</keyword>
<evidence type="ECO:0000256" key="1">
    <source>
        <dbReference type="ARBA" id="ARBA00022617"/>
    </source>
</evidence>
<dbReference type="Proteomes" id="UP000295807">
    <property type="component" value="Unassembled WGS sequence"/>
</dbReference>
<feature type="region of interest" description="Disordered" evidence="5">
    <location>
        <begin position="26"/>
        <end position="55"/>
    </location>
</feature>
<proteinExistence type="predicted"/>
<protein>
    <submittedName>
        <fullName evidence="7">Mono/diheme cytochrome c family protein</fullName>
    </submittedName>
</protein>
<dbReference type="AlphaFoldDB" id="A0A4R3KPX6"/>
<dbReference type="PROSITE" id="PS51007">
    <property type="entry name" value="CYTC"/>
    <property type="match status" value="1"/>
</dbReference>
<evidence type="ECO:0000259" key="6">
    <source>
        <dbReference type="PROSITE" id="PS51007"/>
    </source>
</evidence>
<dbReference type="GO" id="GO:0046872">
    <property type="term" value="F:metal ion binding"/>
    <property type="evidence" value="ECO:0007669"/>
    <property type="project" value="UniProtKB-KW"/>
</dbReference>
<dbReference type="Pfam" id="PF00034">
    <property type="entry name" value="Cytochrom_C"/>
    <property type="match status" value="1"/>
</dbReference>
<sequence>MNFCYFLLLAAITSCQPVSKDAADTAGNKAAAEDSSRLQEHLSPAGKDSAGKSPPDSTLILGKKIYDSYCLACHQSDGNGVPGMYPPLTDTAWLADEEKLIEIVLEGLSGSITVNGKTYNQMMPTHNFLKDKEIASVLSYVRYTFGDNKDYILPEEVSARREN</sequence>
<evidence type="ECO:0000313" key="8">
    <source>
        <dbReference type="Proteomes" id="UP000295807"/>
    </source>
</evidence>
<evidence type="ECO:0000256" key="3">
    <source>
        <dbReference type="ARBA" id="ARBA00023004"/>
    </source>
</evidence>
<accession>A0A4R3KPX6</accession>
<dbReference type="PANTHER" id="PTHR35008:SF8">
    <property type="entry name" value="ALCOHOL DEHYDROGENASE CYTOCHROME C SUBUNIT"/>
    <property type="match status" value="1"/>
</dbReference>
<dbReference type="RefSeq" id="WP_158640599.1">
    <property type="nucleotide sequence ID" value="NZ_CP042432.1"/>
</dbReference>
<reference evidence="7 8" key="1">
    <citation type="submission" date="2019-03" db="EMBL/GenBank/DDBJ databases">
        <title>Genomic Encyclopedia of Type Strains, Phase IV (KMG-IV): sequencing the most valuable type-strain genomes for metagenomic binning, comparative biology and taxonomic classification.</title>
        <authorList>
            <person name="Goeker M."/>
        </authorList>
    </citation>
    <scope>NUCLEOTIDE SEQUENCE [LARGE SCALE GENOMIC DNA]</scope>
    <source>
        <strain evidence="7 8">DSM 21100</strain>
    </source>
</reference>
<feature type="compositionally biased region" description="Basic and acidic residues" evidence="5">
    <location>
        <begin position="31"/>
        <end position="40"/>
    </location>
</feature>
<feature type="domain" description="Cytochrome c" evidence="6">
    <location>
        <begin position="57"/>
        <end position="145"/>
    </location>
</feature>
<evidence type="ECO:0000256" key="5">
    <source>
        <dbReference type="SAM" id="MobiDB-lite"/>
    </source>
</evidence>
<keyword evidence="8" id="KW-1185">Reference proteome</keyword>
<keyword evidence="1 4" id="KW-0349">Heme</keyword>
<keyword evidence="3 4" id="KW-0408">Iron</keyword>
<dbReference type="InterPro" id="IPR009056">
    <property type="entry name" value="Cyt_c-like_dom"/>
</dbReference>
<dbReference type="SUPFAM" id="SSF46626">
    <property type="entry name" value="Cytochrome c"/>
    <property type="match status" value="1"/>
</dbReference>
<evidence type="ECO:0000256" key="2">
    <source>
        <dbReference type="ARBA" id="ARBA00022723"/>
    </source>
</evidence>
<dbReference type="EMBL" id="SMAD01000007">
    <property type="protein sequence ID" value="TCS86571.1"/>
    <property type="molecule type" value="Genomic_DNA"/>
</dbReference>
<comment type="caution">
    <text evidence="7">The sequence shown here is derived from an EMBL/GenBank/DDBJ whole genome shotgun (WGS) entry which is preliminary data.</text>
</comment>
<dbReference type="PANTHER" id="PTHR35008">
    <property type="entry name" value="BLL4482 PROTEIN-RELATED"/>
    <property type="match status" value="1"/>
</dbReference>
<gene>
    <name evidence="7" type="ORF">EDD80_107104</name>
</gene>